<dbReference type="PANTHER" id="PTHR38683:SF1">
    <property type="entry name" value="CHORISMATE PYRUVATE-LYASE"/>
    <property type="match status" value="1"/>
</dbReference>
<protein>
    <recommendedName>
        <fullName evidence="4">Probable chorismate pyruvate-lyase</fullName>
        <shortName evidence="4">CL</shortName>
        <shortName evidence="4">CPL</shortName>
        <ecNumber evidence="4">4.1.3.40</ecNumber>
    </recommendedName>
</protein>
<proteinExistence type="inferred from homology"/>
<evidence type="ECO:0000313" key="6">
    <source>
        <dbReference type="Proteomes" id="UP000036406"/>
    </source>
</evidence>
<dbReference type="UniPathway" id="UPA00232"/>
<dbReference type="Gene3D" id="3.40.1410.10">
    <property type="entry name" value="Chorismate lyase-like"/>
    <property type="match status" value="1"/>
</dbReference>
<evidence type="ECO:0000256" key="3">
    <source>
        <dbReference type="ARBA" id="ARBA00023239"/>
    </source>
</evidence>
<dbReference type="EC" id="4.1.3.40" evidence="4"/>
<dbReference type="EMBL" id="CP011494">
    <property type="protein sequence ID" value="AKO53894.1"/>
    <property type="molecule type" value="Genomic_DNA"/>
</dbReference>
<dbReference type="GO" id="GO:0005829">
    <property type="term" value="C:cytosol"/>
    <property type="evidence" value="ECO:0007669"/>
    <property type="project" value="TreeGrafter"/>
</dbReference>
<dbReference type="Proteomes" id="UP000036406">
    <property type="component" value="Chromosome"/>
</dbReference>
<dbReference type="STRING" id="330734.ABA45_16845"/>
<keyword evidence="3 4" id="KW-0456">Lyase</keyword>
<dbReference type="GO" id="GO:0042866">
    <property type="term" value="P:pyruvate biosynthetic process"/>
    <property type="evidence" value="ECO:0007669"/>
    <property type="project" value="UniProtKB-UniRule"/>
</dbReference>
<dbReference type="PATRIC" id="fig|330734.3.peg.3540"/>
<dbReference type="AlphaFoldDB" id="A0A0H4I4F0"/>
<evidence type="ECO:0000256" key="2">
    <source>
        <dbReference type="ARBA" id="ARBA00022688"/>
    </source>
</evidence>
<comment type="function">
    <text evidence="4">Removes the pyruvyl group from chorismate, with concomitant aromatization of the ring, to provide 4-hydroxybenzoate (4HB) for the ubiquinone pathway.</text>
</comment>
<keyword evidence="1 4" id="KW-0963">Cytoplasm</keyword>
<evidence type="ECO:0000256" key="4">
    <source>
        <dbReference type="HAMAP-Rule" id="MF_01632"/>
    </source>
</evidence>
<keyword evidence="6" id="KW-1185">Reference proteome</keyword>
<dbReference type="InterPro" id="IPR007440">
    <property type="entry name" value="Chorismate--pyruvate_lyase"/>
</dbReference>
<evidence type="ECO:0000313" key="5">
    <source>
        <dbReference type="EMBL" id="AKO53894.1"/>
    </source>
</evidence>
<sequence>MRLVSMLSKVCKNSPTAACALTVPPACWYRQPAAAGLRDPQVHGPARYWLNVQGSFTRALQQRCQQSFQVEVASEGFALPRVEEARKLNIPWRQQAWIREVRLCGDGQPWVLARTVIPLACLQGPGRQLRNLGNRPLGAYLFSHRQWHRGPLETGLCKGTHSGQPRLARRSLFHTRRQGRQHSLMVCEYLLPQLYCGAERT</sequence>
<feature type="binding site" evidence="4">
    <location>
        <position position="99"/>
    </location>
    <ligand>
        <name>substrate</name>
    </ligand>
</feature>
<comment type="pathway">
    <text evidence="4">Cofactor biosynthesis; ubiquinone biosynthesis.</text>
</comment>
<dbReference type="PANTHER" id="PTHR38683">
    <property type="entry name" value="CHORISMATE PYRUVATE-LYASE"/>
    <property type="match status" value="1"/>
</dbReference>
<comment type="subcellular location">
    <subcellularLocation>
        <location evidence="4">Cytoplasm</location>
    </subcellularLocation>
</comment>
<dbReference type="GO" id="GO:0008813">
    <property type="term" value="F:chorismate lyase activity"/>
    <property type="evidence" value="ECO:0007669"/>
    <property type="project" value="UniProtKB-UniRule"/>
</dbReference>
<keyword evidence="2 4" id="KW-0831">Ubiquinone biosynthesis</keyword>
<dbReference type="Pfam" id="PF04345">
    <property type="entry name" value="Chor_lyase"/>
    <property type="match status" value="1"/>
</dbReference>
<dbReference type="InterPro" id="IPR028978">
    <property type="entry name" value="Chorismate_lyase_/UTRA_dom_sf"/>
</dbReference>
<dbReference type="KEGG" id="mpq:ABA45_16845"/>
<dbReference type="SUPFAM" id="SSF64288">
    <property type="entry name" value="Chorismate lyase-like"/>
    <property type="match status" value="1"/>
</dbReference>
<comment type="caution">
    <text evidence="4">Lacks conserved residue(s) required for the propagation of feature annotation.</text>
</comment>
<comment type="catalytic activity">
    <reaction evidence="4">
        <text>chorismate = 4-hydroxybenzoate + pyruvate</text>
        <dbReference type="Rhea" id="RHEA:16505"/>
        <dbReference type="ChEBI" id="CHEBI:15361"/>
        <dbReference type="ChEBI" id="CHEBI:17879"/>
        <dbReference type="ChEBI" id="CHEBI:29748"/>
        <dbReference type="EC" id="4.1.3.40"/>
    </reaction>
</comment>
<dbReference type="HAMAP" id="MF_01632">
    <property type="entry name" value="UbiC"/>
    <property type="match status" value="1"/>
</dbReference>
<name>A0A0H4I4F0_9GAMM</name>
<dbReference type="RefSeq" id="WP_048388085.1">
    <property type="nucleotide sequence ID" value="NZ_CP011494.1"/>
</dbReference>
<accession>A0A0H4I4F0</accession>
<feature type="binding site" evidence="4">
    <location>
        <position position="137"/>
    </location>
    <ligand>
        <name>substrate</name>
    </ligand>
</feature>
<keyword evidence="4 5" id="KW-0670">Pyruvate</keyword>
<dbReference type="GO" id="GO:0006744">
    <property type="term" value="P:ubiquinone biosynthetic process"/>
    <property type="evidence" value="ECO:0007669"/>
    <property type="project" value="UniProtKB-UniRule"/>
</dbReference>
<evidence type="ECO:0000256" key="1">
    <source>
        <dbReference type="ARBA" id="ARBA00022490"/>
    </source>
</evidence>
<comment type="similarity">
    <text evidence="4">Belongs to the UbiC family.</text>
</comment>
<feature type="binding site" evidence="4">
    <location>
        <position position="188"/>
    </location>
    <ligand>
        <name>substrate</name>
    </ligand>
</feature>
<gene>
    <name evidence="4" type="primary">ubiC</name>
    <name evidence="5" type="ORF">ABA45_16845</name>
</gene>
<reference evidence="5 6" key="1">
    <citation type="submission" date="2015-05" db="EMBL/GenBank/DDBJ databases">
        <title>Complete genome of Marinobacter psychrophilus strain 20041T isolated from sea-ice of the Canadian Basin.</title>
        <authorList>
            <person name="Song L."/>
            <person name="Ren L."/>
            <person name="Yu Y."/>
            <person name="Wang X."/>
        </authorList>
    </citation>
    <scope>NUCLEOTIDE SEQUENCE [LARGE SCALE GENOMIC DNA]</scope>
    <source>
        <strain evidence="5 6">20041</strain>
    </source>
</reference>
<organism evidence="5 6">
    <name type="scientific">Marinobacter psychrophilus</name>
    <dbReference type="NCBI Taxonomy" id="330734"/>
    <lineage>
        <taxon>Bacteria</taxon>
        <taxon>Pseudomonadati</taxon>
        <taxon>Pseudomonadota</taxon>
        <taxon>Gammaproteobacteria</taxon>
        <taxon>Pseudomonadales</taxon>
        <taxon>Marinobacteraceae</taxon>
        <taxon>Marinobacter</taxon>
    </lineage>
</organism>